<dbReference type="KEGG" id="bmic:BMR1_03g03791"/>
<accession>A0A1R4ACC3</accession>
<reference evidence="1 2" key="2">
    <citation type="journal article" date="2013" name="PLoS ONE">
        <title>Whole genome mapping and re-organization of the nuclear and mitochondrial genomes of Babesia microti isolates.</title>
        <authorList>
            <person name="Cornillot E."/>
            <person name="Dassouli A."/>
            <person name="Garg A."/>
            <person name="Pachikara N."/>
            <person name="Randazzo S."/>
            <person name="Depoix D."/>
            <person name="Carcy B."/>
            <person name="Delbecq S."/>
            <person name="Frutos R."/>
            <person name="Silva J.C."/>
            <person name="Sutton R."/>
            <person name="Krause P.J."/>
            <person name="Mamoun C.B."/>
        </authorList>
    </citation>
    <scope>NUCLEOTIDE SEQUENCE [LARGE SCALE GENOMIC DNA]</scope>
    <source>
        <strain evidence="1 2">RI</strain>
    </source>
</reference>
<evidence type="ECO:0000313" key="1">
    <source>
        <dbReference type="EMBL" id="SJK86605.1"/>
    </source>
</evidence>
<dbReference type="AlphaFoldDB" id="A0A1R4ACC3"/>
<dbReference type="RefSeq" id="XP_021338744.1">
    <property type="nucleotide sequence ID" value="XM_021482198.1"/>
</dbReference>
<proteinExistence type="predicted"/>
<reference evidence="1 2" key="3">
    <citation type="journal article" date="2016" name="Sci. Rep.">
        <title>Genome-wide diversity and gene expression profiling of Babesia microti isolates identify polymorphic genes that mediate host-pathogen interactions.</title>
        <authorList>
            <person name="Silva J.C."/>
            <person name="Cornillot E."/>
            <person name="McCracken C."/>
            <person name="Usmani-Brown S."/>
            <person name="Dwivedi A."/>
            <person name="Ifeonu O.O."/>
            <person name="Crabtree J."/>
            <person name="Gotia H.T."/>
            <person name="Virji A.Z."/>
            <person name="Reynes C."/>
            <person name="Colinge J."/>
            <person name="Kumar V."/>
            <person name="Lawres L."/>
            <person name="Pazzi J.E."/>
            <person name="Pablo J.V."/>
            <person name="Hung C."/>
            <person name="Brancato J."/>
            <person name="Kumari P."/>
            <person name="Orvis J."/>
            <person name="Tretina K."/>
            <person name="Chibucos M."/>
            <person name="Ott S."/>
            <person name="Sadzewicz L."/>
            <person name="Sengamalay N."/>
            <person name="Shetty A.C."/>
            <person name="Su Q."/>
            <person name="Tallon L."/>
            <person name="Fraser C.M."/>
            <person name="Frutos R."/>
            <person name="Molina D.M."/>
            <person name="Krause P.J."/>
            <person name="Ben Mamoun C."/>
        </authorList>
    </citation>
    <scope>NUCLEOTIDE SEQUENCE [LARGE SCALE GENOMIC DNA]</scope>
    <source>
        <strain evidence="1 2">RI</strain>
    </source>
</reference>
<protein>
    <submittedName>
        <fullName evidence="1">Uncharacterized protein</fullName>
    </submittedName>
</protein>
<dbReference type="EMBL" id="LN871598">
    <property type="protein sequence ID" value="SJK86605.1"/>
    <property type="molecule type" value="Genomic_DNA"/>
</dbReference>
<dbReference type="GeneID" id="33043722"/>
<evidence type="ECO:0000313" key="2">
    <source>
        <dbReference type="Proteomes" id="UP000002899"/>
    </source>
</evidence>
<keyword evidence="2" id="KW-1185">Reference proteome</keyword>
<gene>
    <name evidence="1" type="ORF">BMR1_03g03791</name>
</gene>
<dbReference type="VEuPathDB" id="PiroplasmaDB:BMR1_03g03791"/>
<sequence>MDSVKLRKLCFMTLFGGYVLMIVKHMKQEYVIYRQRCEQLKFDRDKRANNLIYKARNI</sequence>
<dbReference type="Proteomes" id="UP000002899">
    <property type="component" value="Chromosome III"/>
</dbReference>
<organism evidence="1 2">
    <name type="scientific">Babesia microti (strain RI)</name>
    <dbReference type="NCBI Taxonomy" id="1133968"/>
    <lineage>
        <taxon>Eukaryota</taxon>
        <taxon>Sar</taxon>
        <taxon>Alveolata</taxon>
        <taxon>Apicomplexa</taxon>
        <taxon>Aconoidasida</taxon>
        <taxon>Piroplasmida</taxon>
        <taxon>Babesiidae</taxon>
        <taxon>Babesia</taxon>
    </lineage>
</organism>
<reference evidence="1 2" key="1">
    <citation type="journal article" date="2012" name="Nucleic Acids Res.">
        <title>Sequencing of the smallest Apicomplexan genome from the human pathogen Babesia microti.</title>
        <authorList>
            <person name="Cornillot E."/>
            <person name="Hadj-Kaddour K."/>
            <person name="Dassouli A."/>
            <person name="Noel B."/>
            <person name="Ranwez V."/>
            <person name="Vacherie B."/>
            <person name="Augagneur Y."/>
            <person name="Bres V."/>
            <person name="Duclos A."/>
            <person name="Randazzo S."/>
            <person name="Carcy B."/>
            <person name="Debierre-Grockiego F."/>
            <person name="Delbecq S."/>
            <person name="Moubri-Menage K."/>
            <person name="Shams-Eldin H."/>
            <person name="Usmani-Brown S."/>
            <person name="Bringaud F."/>
            <person name="Wincker P."/>
            <person name="Vivares C.P."/>
            <person name="Schwarz R.T."/>
            <person name="Schetters T.P."/>
            <person name="Krause P.J."/>
            <person name="Gorenflot A."/>
            <person name="Berry V."/>
            <person name="Barbe V."/>
            <person name="Ben Mamoun C."/>
        </authorList>
    </citation>
    <scope>NUCLEOTIDE SEQUENCE [LARGE SCALE GENOMIC DNA]</scope>
    <source>
        <strain evidence="1 2">RI</strain>
    </source>
</reference>
<name>A0A1R4ACC3_BABMR</name>